<feature type="non-terminal residue" evidence="1">
    <location>
        <position position="1"/>
    </location>
</feature>
<dbReference type="RefSeq" id="XP_024766969.1">
    <property type="nucleotide sequence ID" value="XM_024911466.1"/>
</dbReference>
<accession>A0A2T3ZR55</accession>
<evidence type="ECO:0000313" key="1">
    <source>
        <dbReference type="EMBL" id="PTB47292.1"/>
    </source>
</evidence>
<organism evidence="1 2">
    <name type="scientific">Trichoderma harzianum CBS 226.95</name>
    <dbReference type="NCBI Taxonomy" id="983964"/>
    <lineage>
        <taxon>Eukaryota</taxon>
        <taxon>Fungi</taxon>
        <taxon>Dikarya</taxon>
        <taxon>Ascomycota</taxon>
        <taxon>Pezizomycotina</taxon>
        <taxon>Sordariomycetes</taxon>
        <taxon>Hypocreomycetidae</taxon>
        <taxon>Hypocreales</taxon>
        <taxon>Hypocreaceae</taxon>
        <taxon>Trichoderma</taxon>
    </lineage>
</organism>
<dbReference type="AlphaFoldDB" id="A0A2T3ZR55"/>
<name>A0A2T3ZR55_TRIHA</name>
<reference evidence="1 2" key="1">
    <citation type="submission" date="2016-07" db="EMBL/GenBank/DDBJ databases">
        <title>Multiple horizontal gene transfer events from other fungi enriched the ability of initially mycotrophic Trichoderma (Ascomycota) to feed on dead plant biomass.</title>
        <authorList>
            <consortium name="DOE Joint Genome Institute"/>
            <person name="Aerts A."/>
            <person name="Atanasova L."/>
            <person name="Chenthamara K."/>
            <person name="Zhang J."/>
            <person name="Grujic M."/>
            <person name="Henrissat B."/>
            <person name="Kuo A."/>
            <person name="Salamov A."/>
            <person name="Lipzen A."/>
            <person name="Labutti K."/>
            <person name="Barry K."/>
            <person name="Miao Y."/>
            <person name="Rahimi M.J."/>
            <person name="Shen Q."/>
            <person name="Grigoriev I.V."/>
            <person name="Kubicek C.P."/>
            <person name="Druzhinina I.S."/>
        </authorList>
    </citation>
    <scope>NUCLEOTIDE SEQUENCE [LARGE SCALE GENOMIC DNA]</scope>
    <source>
        <strain evidence="1 2">CBS 226.95</strain>
    </source>
</reference>
<dbReference type="EMBL" id="KZ679788">
    <property type="protein sequence ID" value="PTB47292.1"/>
    <property type="molecule type" value="Genomic_DNA"/>
</dbReference>
<proteinExistence type="predicted"/>
<dbReference type="GeneID" id="36620025"/>
<protein>
    <submittedName>
        <fullName evidence="1">Uncharacterized protein</fullName>
    </submittedName>
</protein>
<gene>
    <name evidence="1" type="ORF">M431DRAFT_102626</name>
</gene>
<dbReference type="Proteomes" id="UP000241690">
    <property type="component" value="Unassembled WGS sequence"/>
</dbReference>
<keyword evidence="2" id="KW-1185">Reference proteome</keyword>
<evidence type="ECO:0000313" key="2">
    <source>
        <dbReference type="Proteomes" id="UP000241690"/>
    </source>
</evidence>
<sequence length="62" mass="7311">IAKFADIRRIRGLTFKEGDIQLNIKTNRLSNKLNFKKLRPYKVIKKIKPINYKINLLLTLGK</sequence>